<accession>A0A931C3V3</accession>
<comment type="caution">
    <text evidence="2">The sequence shown here is derived from an EMBL/GenBank/DDBJ whole genome shotgun (WGS) entry which is preliminary data.</text>
</comment>
<feature type="compositionally biased region" description="Basic residues" evidence="1">
    <location>
        <begin position="101"/>
        <end position="110"/>
    </location>
</feature>
<reference evidence="2" key="1">
    <citation type="submission" date="2020-11" db="EMBL/GenBank/DDBJ databases">
        <title>Isolation and identification of active actinomycetes.</title>
        <authorList>
            <person name="Sun X."/>
        </authorList>
    </citation>
    <scope>NUCLEOTIDE SEQUENCE</scope>
    <source>
        <strain evidence="2">NEAU-A11</strain>
    </source>
</reference>
<dbReference type="AlphaFoldDB" id="A0A931C3V3"/>
<dbReference type="RefSeq" id="WP_196411890.1">
    <property type="nucleotide sequence ID" value="NZ_JADQTO010000001.1"/>
</dbReference>
<name>A0A931C3V3_9ACTN</name>
<dbReference type="Proteomes" id="UP000598146">
    <property type="component" value="Unassembled WGS sequence"/>
</dbReference>
<evidence type="ECO:0000313" key="2">
    <source>
        <dbReference type="EMBL" id="MBG0560077.1"/>
    </source>
</evidence>
<sequence>MVYQWKPLRGDREALELAEYMRFVIRGTGTSLQKIADAAYISRSALSQNCDRRWRQWHAIERWFKAVYAAAEALGIEMKISREKAMEHAHECWKVADARHREGRRHRRTRKADSAANSASPTADRRIPRQRPHRIIELAKNGPPARGAAPPAGDPAPPNQRRRPAGNPVSVDRPGLATPAPLSDKPIWEMITGRIAPTPELLHRAVHGTPTKDLEALMRLLARVVEAQDRHDQR</sequence>
<feature type="region of interest" description="Disordered" evidence="1">
    <location>
        <begin position="99"/>
        <end position="184"/>
    </location>
</feature>
<organism evidence="2 3">
    <name type="scientific">Actinoplanes aureus</name>
    <dbReference type="NCBI Taxonomy" id="2792083"/>
    <lineage>
        <taxon>Bacteria</taxon>
        <taxon>Bacillati</taxon>
        <taxon>Actinomycetota</taxon>
        <taxon>Actinomycetes</taxon>
        <taxon>Micromonosporales</taxon>
        <taxon>Micromonosporaceae</taxon>
        <taxon>Actinoplanes</taxon>
    </lineage>
</organism>
<protein>
    <submittedName>
        <fullName evidence="2">Uncharacterized protein</fullName>
    </submittedName>
</protein>
<evidence type="ECO:0000313" key="3">
    <source>
        <dbReference type="Proteomes" id="UP000598146"/>
    </source>
</evidence>
<dbReference type="EMBL" id="JADQTO010000001">
    <property type="protein sequence ID" value="MBG0560077.1"/>
    <property type="molecule type" value="Genomic_DNA"/>
</dbReference>
<proteinExistence type="predicted"/>
<keyword evidence="3" id="KW-1185">Reference proteome</keyword>
<feature type="compositionally biased region" description="Low complexity" evidence="1">
    <location>
        <begin position="142"/>
        <end position="151"/>
    </location>
</feature>
<gene>
    <name evidence="2" type="ORF">I4J89_01140</name>
</gene>
<evidence type="ECO:0000256" key="1">
    <source>
        <dbReference type="SAM" id="MobiDB-lite"/>
    </source>
</evidence>